<proteinExistence type="predicted"/>
<protein>
    <submittedName>
        <fullName evidence="1">ATP-binding protein</fullName>
    </submittedName>
</protein>
<dbReference type="SUPFAM" id="SSF52540">
    <property type="entry name" value="P-loop containing nucleoside triphosphate hydrolases"/>
    <property type="match status" value="1"/>
</dbReference>
<sequence>MHRFFEELESSGDHETVYVDFLGAISMGNAVNELAKAIFEKFGKTKTGLHTTIQKMISPIGATVGFEPISGTPTLNIGVNSPQKEEQSLHALGEFLNERKKKIVIAIDEFQQVSTYNKANAEAIFRAWTQKFPSIGFIFSGSHRGVMTEMFLE</sequence>
<keyword evidence="2" id="KW-1185">Reference proteome</keyword>
<comment type="caution">
    <text evidence="1">The sequence shown here is derived from an EMBL/GenBank/DDBJ whole genome shotgun (WGS) entry which is preliminary data.</text>
</comment>
<gene>
    <name evidence="1" type="ORF">MM239_00030</name>
</gene>
<organism evidence="1 2">
    <name type="scientific">Belliella filtrata</name>
    <dbReference type="NCBI Taxonomy" id="2923435"/>
    <lineage>
        <taxon>Bacteria</taxon>
        <taxon>Pseudomonadati</taxon>
        <taxon>Bacteroidota</taxon>
        <taxon>Cytophagia</taxon>
        <taxon>Cytophagales</taxon>
        <taxon>Cyclobacteriaceae</taxon>
        <taxon>Belliella</taxon>
    </lineage>
</organism>
<dbReference type="PANTHER" id="PTHR34301">
    <property type="entry name" value="DNA-BINDING PROTEIN-RELATED"/>
    <property type="match status" value="1"/>
</dbReference>
<dbReference type="GO" id="GO:0005524">
    <property type="term" value="F:ATP binding"/>
    <property type="evidence" value="ECO:0007669"/>
    <property type="project" value="UniProtKB-KW"/>
</dbReference>
<dbReference type="PANTHER" id="PTHR34301:SF8">
    <property type="entry name" value="ATPASE DOMAIN-CONTAINING PROTEIN"/>
    <property type="match status" value="1"/>
</dbReference>
<evidence type="ECO:0000313" key="2">
    <source>
        <dbReference type="Proteomes" id="UP001165489"/>
    </source>
</evidence>
<accession>A0ABS9UUB8</accession>
<keyword evidence="1" id="KW-0067">ATP-binding</keyword>
<reference evidence="1" key="1">
    <citation type="submission" date="2022-03" db="EMBL/GenBank/DDBJ databases">
        <title>De novo assembled genomes of Belliella spp. (Cyclobacteriaceae) strains.</title>
        <authorList>
            <person name="Szabo A."/>
            <person name="Korponai K."/>
            <person name="Felfoldi T."/>
        </authorList>
    </citation>
    <scope>NUCLEOTIDE SEQUENCE</scope>
    <source>
        <strain evidence="1">DSM 111904</strain>
    </source>
</reference>
<dbReference type="Proteomes" id="UP001165489">
    <property type="component" value="Unassembled WGS sequence"/>
</dbReference>
<name>A0ABS9UUB8_9BACT</name>
<evidence type="ECO:0000313" key="1">
    <source>
        <dbReference type="EMBL" id="MCH7407765.1"/>
    </source>
</evidence>
<dbReference type="InterPro" id="IPR027417">
    <property type="entry name" value="P-loop_NTPase"/>
</dbReference>
<keyword evidence="1" id="KW-0547">Nucleotide-binding</keyword>
<dbReference type="EMBL" id="JAKZGP010000001">
    <property type="protein sequence ID" value="MCH7407765.1"/>
    <property type="molecule type" value="Genomic_DNA"/>
</dbReference>
<dbReference type="Gene3D" id="3.40.50.300">
    <property type="entry name" value="P-loop containing nucleotide triphosphate hydrolases"/>
    <property type="match status" value="1"/>
</dbReference>